<dbReference type="GO" id="GO:0047952">
    <property type="term" value="F:glycerol-3-phosphate dehydrogenase [NAD(P)+] activity"/>
    <property type="evidence" value="ECO:0007669"/>
    <property type="project" value="UniProtKB-EC"/>
</dbReference>
<dbReference type="NCBIfam" id="NF000940">
    <property type="entry name" value="PRK00094.1-2"/>
    <property type="match status" value="1"/>
</dbReference>
<dbReference type="InterPro" id="IPR036291">
    <property type="entry name" value="NAD(P)-bd_dom_sf"/>
</dbReference>
<dbReference type="Pfam" id="PF01210">
    <property type="entry name" value="NAD_Gly3P_dh_N"/>
    <property type="match status" value="1"/>
</dbReference>
<dbReference type="PANTHER" id="PTHR11728:SF1">
    <property type="entry name" value="GLYCEROL-3-PHOSPHATE DEHYDROGENASE [NAD(+)] 2, CHLOROPLASTIC"/>
    <property type="match status" value="1"/>
</dbReference>
<dbReference type="InterPro" id="IPR011128">
    <property type="entry name" value="G3P_DH_NAD-dep_N"/>
</dbReference>
<dbReference type="EC" id="1.1.1.94" evidence="5"/>
<name>A0A3B1DCX4_9ZZZZ</name>
<dbReference type="Gene3D" id="1.10.1040.10">
    <property type="entry name" value="N-(1-d-carboxylethyl)-l-norvaline Dehydrogenase, domain 2"/>
    <property type="match status" value="1"/>
</dbReference>
<dbReference type="SUPFAM" id="SSF48179">
    <property type="entry name" value="6-phosphogluconate dehydrogenase C-terminal domain-like"/>
    <property type="match status" value="1"/>
</dbReference>
<evidence type="ECO:0000256" key="2">
    <source>
        <dbReference type="ARBA" id="ARBA00023002"/>
    </source>
</evidence>
<evidence type="ECO:0000259" key="3">
    <source>
        <dbReference type="Pfam" id="PF01210"/>
    </source>
</evidence>
<evidence type="ECO:0000259" key="4">
    <source>
        <dbReference type="Pfam" id="PF07479"/>
    </source>
</evidence>
<dbReference type="GO" id="GO:0046168">
    <property type="term" value="P:glycerol-3-phosphate catabolic process"/>
    <property type="evidence" value="ECO:0007669"/>
    <property type="project" value="InterPro"/>
</dbReference>
<dbReference type="InterPro" id="IPR006168">
    <property type="entry name" value="G3P_DH_NAD-dep"/>
</dbReference>
<dbReference type="PIRSF" id="PIRSF000114">
    <property type="entry name" value="Glycerol-3-P_dh"/>
    <property type="match status" value="1"/>
</dbReference>
<proteinExistence type="inferred from homology"/>
<dbReference type="GO" id="GO:0005829">
    <property type="term" value="C:cytosol"/>
    <property type="evidence" value="ECO:0007669"/>
    <property type="project" value="TreeGrafter"/>
</dbReference>
<evidence type="ECO:0000313" key="5">
    <source>
        <dbReference type="EMBL" id="VAX26517.1"/>
    </source>
</evidence>
<evidence type="ECO:0000256" key="1">
    <source>
        <dbReference type="ARBA" id="ARBA00011009"/>
    </source>
</evidence>
<dbReference type="PANTHER" id="PTHR11728">
    <property type="entry name" value="GLYCEROL-3-PHOSPHATE DEHYDROGENASE"/>
    <property type="match status" value="1"/>
</dbReference>
<dbReference type="HAMAP" id="MF_00394">
    <property type="entry name" value="NAD_Glyc3P_dehydrog"/>
    <property type="match status" value="1"/>
</dbReference>
<organism evidence="5">
    <name type="scientific">hydrothermal vent metagenome</name>
    <dbReference type="NCBI Taxonomy" id="652676"/>
    <lineage>
        <taxon>unclassified sequences</taxon>
        <taxon>metagenomes</taxon>
        <taxon>ecological metagenomes</taxon>
    </lineage>
</organism>
<dbReference type="InterPro" id="IPR006109">
    <property type="entry name" value="G3P_DH_NAD-dep_C"/>
</dbReference>
<protein>
    <submittedName>
        <fullName evidence="5">Glycerol-3-phosphate dehydrogenase [NAD(P)+]</fullName>
        <ecNumber evidence="5">1.1.1.94</ecNumber>
    </submittedName>
</protein>
<dbReference type="InterPro" id="IPR013328">
    <property type="entry name" value="6PGD_dom2"/>
</dbReference>
<dbReference type="SUPFAM" id="SSF51735">
    <property type="entry name" value="NAD(P)-binding Rossmann-fold domains"/>
    <property type="match status" value="1"/>
</dbReference>
<accession>A0A3B1DCX4</accession>
<comment type="similarity">
    <text evidence="1">Belongs to the NAD-dependent glycerol-3-phosphate dehydrogenase family.</text>
</comment>
<dbReference type="GO" id="GO:0051287">
    <property type="term" value="F:NAD binding"/>
    <property type="evidence" value="ECO:0007669"/>
    <property type="project" value="InterPro"/>
</dbReference>
<sequence length="345" mass="38503">MKTGFVGLGNMGTAMADLIASNGYKVTGWEYDGGVVEEINRKHLNSKFLPGVELNPNLAATGELNSIFEECEVVFIAIPSVFIKKTLESVKDRVNEKTILVNLAKGLDKRTGLTSFQTIASLFPGNRTMMLSGPSIANEFSRKMPTVVVLAGRSREDLFVVSRILDNRYFRTRFSDDGIGVELGGILKNIYAIGLGMFDGKNIRSVNFRSAYLTIALEEMTKTGIRLGAKKETFFYLSGMGDLLATSLSEHSHNRRMGELLARGLSLKEIKEQMGILPEGYNALQTVLYIAEKFHVSTPLSRSLWDVINGRYEVEKFIYLFIKDFIEEEQEDTDNITPVNTRNHG</sequence>
<dbReference type="NCBIfam" id="NF000942">
    <property type="entry name" value="PRK00094.1-4"/>
    <property type="match status" value="1"/>
</dbReference>
<gene>
    <name evidence="5" type="ORF">MNBD_NITROSPIRAE02-251</name>
</gene>
<dbReference type="Pfam" id="PF07479">
    <property type="entry name" value="NAD_Gly3P_dh_C"/>
    <property type="match status" value="1"/>
</dbReference>
<dbReference type="Gene3D" id="3.40.50.720">
    <property type="entry name" value="NAD(P)-binding Rossmann-like Domain"/>
    <property type="match status" value="1"/>
</dbReference>
<dbReference type="GO" id="GO:0005975">
    <property type="term" value="P:carbohydrate metabolic process"/>
    <property type="evidence" value="ECO:0007669"/>
    <property type="project" value="InterPro"/>
</dbReference>
<dbReference type="EMBL" id="UOGH01000003">
    <property type="protein sequence ID" value="VAX26517.1"/>
    <property type="molecule type" value="Genomic_DNA"/>
</dbReference>
<keyword evidence="2 5" id="KW-0560">Oxidoreductase</keyword>
<feature type="domain" description="Glycerol-3-phosphate dehydrogenase NAD-dependent N-terminal" evidence="3">
    <location>
        <begin position="4"/>
        <end position="154"/>
    </location>
</feature>
<dbReference type="PRINTS" id="PR00077">
    <property type="entry name" value="GPDHDRGNASE"/>
</dbReference>
<reference evidence="5" key="1">
    <citation type="submission" date="2018-06" db="EMBL/GenBank/DDBJ databases">
        <authorList>
            <person name="Zhirakovskaya E."/>
        </authorList>
    </citation>
    <scope>NUCLEOTIDE SEQUENCE</scope>
</reference>
<feature type="domain" description="Glycerol-3-phosphate dehydrogenase NAD-dependent C-terminal" evidence="4">
    <location>
        <begin position="177"/>
        <end position="318"/>
    </location>
</feature>
<dbReference type="InterPro" id="IPR008927">
    <property type="entry name" value="6-PGluconate_DH-like_C_sf"/>
</dbReference>
<dbReference type="AlphaFoldDB" id="A0A3B1DCX4"/>